<evidence type="ECO:0000259" key="1">
    <source>
        <dbReference type="Pfam" id="PF08349"/>
    </source>
</evidence>
<dbReference type="Proteomes" id="UP000002574">
    <property type="component" value="Chromosome"/>
</dbReference>
<dbReference type="PATRIC" id="fig|608538.5.peg.978"/>
<dbReference type="RefSeq" id="WP_012963602.1">
    <property type="nucleotide sequence ID" value="NC_013799.1"/>
</dbReference>
<dbReference type="Pfam" id="PF08349">
    <property type="entry name" value="DUF1722"/>
    <property type="match status" value="1"/>
</dbReference>
<dbReference type="PANTHER" id="PTHR30087">
    <property type="entry name" value="INNER MEMBRANE PROTEIN"/>
    <property type="match status" value="1"/>
</dbReference>
<dbReference type="eggNOG" id="COG1683">
    <property type="taxonomic scope" value="Bacteria"/>
</dbReference>
<dbReference type="OrthoDB" id="9797779at2"/>
<accession>D3DHX0</accession>
<dbReference type="Pfam" id="PF04463">
    <property type="entry name" value="2-thiour_desulf"/>
    <property type="match status" value="1"/>
</dbReference>
<dbReference type="PANTHER" id="PTHR30087:SF0">
    <property type="entry name" value="INNER MEMBRANE PROTEIN"/>
    <property type="match status" value="1"/>
</dbReference>
<dbReference type="STRING" id="608538.HTH_0963"/>
<organism evidence="2 3">
    <name type="scientific">Hydrogenobacter thermophilus (strain DSM 6534 / IAM 12695 / TK-6)</name>
    <dbReference type="NCBI Taxonomy" id="608538"/>
    <lineage>
        <taxon>Bacteria</taxon>
        <taxon>Pseudomonadati</taxon>
        <taxon>Aquificota</taxon>
        <taxon>Aquificia</taxon>
        <taxon>Aquificales</taxon>
        <taxon>Aquificaceae</taxon>
        <taxon>Hydrogenobacter</taxon>
    </lineage>
</organism>
<dbReference type="KEGG" id="hte:Hydth_0959"/>
<evidence type="ECO:0000313" key="2">
    <source>
        <dbReference type="EMBL" id="BAI69422.1"/>
    </source>
</evidence>
<dbReference type="InterPro" id="IPR007553">
    <property type="entry name" value="2-thiour_desulf"/>
</dbReference>
<dbReference type="InterPro" id="IPR013560">
    <property type="entry name" value="DUF1722"/>
</dbReference>
<dbReference type="AlphaFoldDB" id="D3DHX0"/>
<dbReference type="KEGG" id="hth:HTH_0963"/>
<gene>
    <name evidence="2" type="ordered locus">HTH_0963</name>
</gene>
<keyword evidence="3" id="KW-1185">Reference proteome</keyword>
<feature type="domain" description="DUF1722" evidence="1">
    <location>
        <begin position="191"/>
        <end position="306"/>
    </location>
</feature>
<dbReference type="eggNOG" id="COG3272">
    <property type="taxonomic scope" value="Bacteria"/>
</dbReference>
<sequence length="316" mass="36708">MRSFVKPVLVISACLDLQQVRYNGQVVKDELAIKLREYCQTIAVCPEVSIGLGVPRDRVIVYMDKEPRLFQPSTGRDITQEMLSFSESFLSSLPEVDGFLLKSKSPSCGISGTLVYKDPYAKEFYKRGKGLFALRVLEKFELLPVEDEGRLKNPEIRDHFLTRLFAIAHLRSALSRVDSVTQLMEFHRQYKYLLMAHSQVKLKEMGRLVANSKGNLRESVKMYSLLFMQALKRRPSRKQHANVLLHMFGHLSRHINQKEKSHFVSLMEKFKQGKRDLYTLTDIIKSFAYRFEESYLLEQAYLEPYPEELKDAIINN</sequence>
<reference evidence="2 3" key="1">
    <citation type="journal article" date="2010" name="J. Bacteriol.">
        <title>Complete genome sequence of the thermophilic, obligately chemolithoautotrophic hydrogen-oxidizing bacterium Hydrogenobacter thermophilus TK-6.</title>
        <authorList>
            <person name="Arai H."/>
            <person name="Kanbe H."/>
            <person name="Ishii M."/>
            <person name="Igarashi Y."/>
        </authorList>
    </citation>
    <scope>NUCLEOTIDE SEQUENCE [LARGE SCALE GENOMIC DNA]</scope>
    <source>
        <strain evidence="3">DSM 6534 / IAM 12695 / TK-6 [Tokyo]</strain>
    </source>
</reference>
<name>D3DHX0_HYDTT</name>
<dbReference type="EMBL" id="AP011112">
    <property type="protein sequence ID" value="BAI69422.1"/>
    <property type="molecule type" value="Genomic_DNA"/>
</dbReference>
<evidence type="ECO:0000313" key="3">
    <source>
        <dbReference type="Proteomes" id="UP000002574"/>
    </source>
</evidence>
<proteinExistence type="predicted"/>
<protein>
    <recommendedName>
        <fullName evidence="1">DUF1722 domain-containing protein</fullName>
    </recommendedName>
</protein>